<protein>
    <recommendedName>
        <fullName evidence="9">DUF676 domain-containing protein</fullName>
    </recommendedName>
</protein>
<proteinExistence type="inferred from homology"/>
<accession>A0A2T4B7E0</accession>
<evidence type="ECO:0000256" key="3">
    <source>
        <dbReference type="ARBA" id="ARBA00004370"/>
    </source>
</evidence>
<evidence type="ECO:0000256" key="7">
    <source>
        <dbReference type="ARBA" id="ARBA00023136"/>
    </source>
</evidence>
<dbReference type="AlphaFoldDB" id="A0A2T4B7E0"/>
<dbReference type="Gene3D" id="3.40.50.1820">
    <property type="entry name" value="alpha/beta hydrolase"/>
    <property type="match status" value="1"/>
</dbReference>
<dbReference type="OrthoDB" id="7464126at2759"/>
<evidence type="ECO:0000256" key="5">
    <source>
        <dbReference type="ARBA" id="ARBA00022824"/>
    </source>
</evidence>
<dbReference type="GO" id="GO:0005783">
    <property type="term" value="C:endoplasmic reticulum"/>
    <property type="evidence" value="ECO:0007669"/>
    <property type="project" value="UniProtKB-SubCell"/>
</dbReference>
<feature type="non-terminal residue" evidence="10">
    <location>
        <position position="1"/>
    </location>
</feature>
<feature type="domain" description="DUF676" evidence="9">
    <location>
        <begin position="22"/>
        <end position="150"/>
    </location>
</feature>
<evidence type="ECO:0000313" key="11">
    <source>
        <dbReference type="Proteomes" id="UP000241546"/>
    </source>
</evidence>
<comment type="subcellular location">
    <subcellularLocation>
        <location evidence="2">Endoplasmic reticulum</location>
    </subcellularLocation>
    <subcellularLocation>
        <location evidence="3">Membrane</location>
    </subcellularLocation>
    <subcellularLocation>
        <location evidence="1">Mitochondrion</location>
    </subcellularLocation>
</comment>
<sequence length="777" mass="87303">HGLFVLYPSPGLPPSEEFKVDIIAVHGLNGTLRGTWTDKAANTLWLEDFLSSAIPDARIMTFGYDSKLMLSHSRDSIEDFATELLNQIWMLRLSQKDKCRLLVFIAHSLGGIVVKKAIILAHGNNHHYGHIASSTIGIVFLATPHQGSDLTRWASLLTLISKNRLIRSDLIDTLKPQSSVLSQISKSFLPRSSDLAIMSFVEKQVEPRLLVLVVPEESAKMGVPNEMVFPVQAHHRSICRYSSRDDPTYVLVVASLKMMMEKQLSQGAHLKLASSYGDSHTLNIRVNGLKGKITATERGWIPRCRVLTIPGTMEYEHIMDTLQRADPGDLSETSNLPDNIDIVIPNKLRFCGRPSDISSIWHDCFTISAQVTKNQPCYKVEMGRQISMKQTIASFFSKVFPDPITARLKIHQIQTESGTGESHCISVGQNNIPAIEISIMRTSLVEGDIRLQPPKGLRTFPLFNTQAYKDKLPIKAATRGGLFLPMHDHEAMFISLNSRENYNYRHSESRSLAVHPFIGRMNIITGQQLFSDNPRSTDMQDYIIAPKQHRLDGIAVRRGMVKQFVTSNLKPSTLSHHTAALNAPSLVNSLPEVNSSKKTVKWQMSGKDEYSSMQLQVIPQFKLEHIFARNIKDVCSVSSDGHLESYRPIPDNATRFNVLKTPEELGLCVGDVIYIKNLSQRHRPRGRVVRDLFSEAPKQSDILDMKAVYDLSDEITLSIRCPGSEHGPIILFKVQYNPEPLSCFGTSIDTKSAYTPTRSYHHGGRCRRNYRPRNHGR</sequence>
<evidence type="ECO:0000256" key="1">
    <source>
        <dbReference type="ARBA" id="ARBA00004173"/>
    </source>
</evidence>
<evidence type="ECO:0000313" key="10">
    <source>
        <dbReference type="EMBL" id="PTB65131.1"/>
    </source>
</evidence>
<evidence type="ECO:0000256" key="2">
    <source>
        <dbReference type="ARBA" id="ARBA00004240"/>
    </source>
</evidence>
<reference evidence="11" key="1">
    <citation type="submission" date="2016-07" db="EMBL/GenBank/DDBJ databases">
        <title>Multiple horizontal gene transfer events from other fungi enriched the ability of initially mycotrophic Trichoderma (Ascomycota) to feed on dead plant biomass.</title>
        <authorList>
            <consortium name="DOE Joint Genome Institute"/>
            <person name="Atanasova L."/>
            <person name="Chenthamara K."/>
            <person name="Zhang J."/>
            <person name="Grujic M."/>
            <person name="Henrissat B."/>
            <person name="Kuo A."/>
            <person name="Aerts A."/>
            <person name="Salamov A."/>
            <person name="Lipzen A."/>
            <person name="Labutti K."/>
            <person name="Barry K."/>
            <person name="Miao Y."/>
            <person name="Rahimi M.J."/>
            <person name="Shen Q."/>
            <person name="Grigoriev I.V."/>
            <person name="Kubicek C.P."/>
            <person name="Druzhinina I.S."/>
        </authorList>
    </citation>
    <scope>NUCLEOTIDE SEQUENCE [LARGE SCALE GENOMIC DNA]</scope>
    <source>
        <strain evidence="11">TUCIM 6016</strain>
    </source>
</reference>
<evidence type="ECO:0000256" key="8">
    <source>
        <dbReference type="SAM" id="MobiDB-lite"/>
    </source>
</evidence>
<dbReference type="GO" id="GO:0005739">
    <property type="term" value="C:mitochondrion"/>
    <property type="evidence" value="ECO:0007669"/>
    <property type="project" value="UniProtKB-SubCell"/>
</dbReference>
<dbReference type="EMBL" id="KZ680215">
    <property type="protein sequence ID" value="PTB65131.1"/>
    <property type="molecule type" value="Genomic_DNA"/>
</dbReference>
<dbReference type="Proteomes" id="UP000241546">
    <property type="component" value="Unassembled WGS sequence"/>
</dbReference>
<keyword evidence="6" id="KW-0496">Mitochondrion</keyword>
<name>A0A2T4B7E0_9HYPO</name>
<comment type="similarity">
    <text evidence="4">Belongs to the putative lipase ROG1 family.</text>
</comment>
<keyword evidence="11" id="KW-1185">Reference proteome</keyword>
<feature type="compositionally biased region" description="Basic residues" evidence="8">
    <location>
        <begin position="759"/>
        <end position="777"/>
    </location>
</feature>
<organism evidence="10 11">
    <name type="scientific">Trichoderma citrinoviride</name>
    <dbReference type="NCBI Taxonomy" id="58853"/>
    <lineage>
        <taxon>Eukaryota</taxon>
        <taxon>Fungi</taxon>
        <taxon>Dikarya</taxon>
        <taxon>Ascomycota</taxon>
        <taxon>Pezizomycotina</taxon>
        <taxon>Sordariomycetes</taxon>
        <taxon>Hypocreomycetidae</taxon>
        <taxon>Hypocreales</taxon>
        <taxon>Hypocreaceae</taxon>
        <taxon>Trichoderma</taxon>
    </lineage>
</organism>
<feature type="region of interest" description="Disordered" evidence="8">
    <location>
        <begin position="758"/>
        <end position="777"/>
    </location>
</feature>
<dbReference type="InterPro" id="IPR052374">
    <property type="entry name" value="SERAC1"/>
</dbReference>
<evidence type="ECO:0000256" key="4">
    <source>
        <dbReference type="ARBA" id="ARBA00007920"/>
    </source>
</evidence>
<dbReference type="PANTHER" id="PTHR48182">
    <property type="entry name" value="PROTEIN SERAC1"/>
    <property type="match status" value="1"/>
</dbReference>
<keyword evidence="7" id="KW-0472">Membrane</keyword>
<dbReference type="InterPro" id="IPR007751">
    <property type="entry name" value="DUF676_lipase-like"/>
</dbReference>
<dbReference type="PANTHER" id="PTHR48182:SF2">
    <property type="entry name" value="PROTEIN SERAC1"/>
    <property type="match status" value="1"/>
</dbReference>
<dbReference type="GeneID" id="36599004"/>
<evidence type="ECO:0000256" key="6">
    <source>
        <dbReference type="ARBA" id="ARBA00023128"/>
    </source>
</evidence>
<dbReference type="RefSeq" id="XP_024748451.1">
    <property type="nucleotide sequence ID" value="XM_024890886.1"/>
</dbReference>
<keyword evidence="5" id="KW-0256">Endoplasmic reticulum</keyword>
<evidence type="ECO:0000259" key="9">
    <source>
        <dbReference type="Pfam" id="PF05057"/>
    </source>
</evidence>
<gene>
    <name evidence="10" type="ORF">BBK36DRAFT_1121948</name>
</gene>
<dbReference type="Pfam" id="PF05057">
    <property type="entry name" value="DUF676"/>
    <property type="match status" value="1"/>
</dbReference>
<dbReference type="GO" id="GO:0016020">
    <property type="term" value="C:membrane"/>
    <property type="evidence" value="ECO:0007669"/>
    <property type="project" value="UniProtKB-SubCell"/>
</dbReference>
<dbReference type="InterPro" id="IPR029058">
    <property type="entry name" value="AB_hydrolase_fold"/>
</dbReference>
<dbReference type="SUPFAM" id="SSF53474">
    <property type="entry name" value="alpha/beta-Hydrolases"/>
    <property type="match status" value="1"/>
</dbReference>